<feature type="compositionally biased region" description="Polar residues" evidence="1">
    <location>
        <begin position="86"/>
        <end position="100"/>
    </location>
</feature>
<evidence type="ECO:0000313" key="3">
    <source>
        <dbReference type="WBParaSite" id="nRc.2.0.1.t22899-RA"/>
    </source>
</evidence>
<feature type="compositionally biased region" description="Basic and acidic residues" evidence="1">
    <location>
        <begin position="1"/>
        <end position="10"/>
    </location>
</feature>
<dbReference type="WBParaSite" id="nRc.2.0.1.t22899-RA">
    <property type="protein sequence ID" value="nRc.2.0.1.t22899-RA"/>
    <property type="gene ID" value="nRc.2.0.1.g22899"/>
</dbReference>
<feature type="region of interest" description="Disordered" evidence="1">
    <location>
        <begin position="79"/>
        <end position="103"/>
    </location>
</feature>
<name>A0A915J8V4_ROMCU</name>
<dbReference type="AlphaFoldDB" id="A0A915J8V4"/>
<reference evidence="3" key="1">
    <citation type="submission" date="2022-11" db="UniProtKB">
        <authorList>
            <consortium name="WormBaseParasite"/>
        </authorList>
    </citation>
    <scope>IDENTIFICATION</scope>
</reference>
<proteinExistence type="predicted"/>
<evidence type="ECO:0000313" key="2">
    <source>
        <dbReference type="Proteomes" id="UP000887565"/>
    </source>
</evidence>
<feature type="region of interest" description="Disordered" evidence="1">
    <location>
        <begin position="1"/>
        <end position="30"/>
    </location>
</feature>
<keyword evidence="2" id="KW-1185">Reference proteome</keyword>
<accession>A0A915J8V4</accession>
<protein>
    <submittedName>
        <fullName evidence="3">Uncharacterized protein</fullName>
    </submittedName>
</protein>
<evidence type="ECO:0000256" key="1">
    <source>
        <dbReference type="SAM" id="MobiDB-lite"/>
    </source>
</evidence>
<sequence length="229" mass="24287">MADNNFEPKLDSIALDESSSSSSPPGDPYYAHTMVDPATLLYAMQETPHSALDSPCRSSATVVGGQHFVFPSVSYNGSHQSGGNGYHSVSSPPASSNAYPTTPHAVVFSPNPALHTMPADSTTTTHGCYGMGGGGQTTPYKNGAYQQLGVLAPQQPMEHRRSIDNGSLYNDIHGNGGLMVKGEDLDAGYYQHAPGVMRSASTSDFPFVCPKLGEDEMFMKYAKVSPCDL</sequence>
<dbReference type="Proteomes" id="UP000887565">
    <property type="component" value="Unplaced"/>
</dbReference>
<organism evidence="2 3">
    <name type="scientific">Romanomermis culicivorax</name>
    <name type="common">Nematode worm</name>
    <dbReference type="NCBI Taxonomy" id="13658"/>
    <lineage>
        <taxon>Eukaryota</taxon>
        <taxon>Metazoa</taxon>
        <taxon>Ecdysozoa</taxon>
        <taxon>Nematoda</taxon>
        <taxon>Enoplea</taxon>
        <taxon>Dorylaimia</taxon>
        <taxon>Mermithida</taxon>
        <taxon>Mermithoidea</taxon>
        <taxon>Mermithidae</taxon>
        <taxon>Romanomermis</taxon>
    </lineage>
</organism>